<sequence length="404" mass="42941">MLYANPRAVRAPYPAELRAIMSIERAQESRRWLAAWPGLTPGATPLHELPALARRLGVARMCVKDESLRSRLGSFKALGASVALVRQVMRLHPGLEPGLVLSGRYAQLLQHYTVVSATDGNHGRSLAAAARDAGCRCAIVLHAQVSLEREKAIADFGAKIIRVPGNYDASVREAERLAQAHGWQVISDTSYEGYEDIPRDVMQGYGTIAAEIAEQTGARADEAGAFTHVFLQAGVGGMAAGLASYLWELHGAQRPCFIVVEPAQADCLLQSAMKGHAAKATGTVDSVMAGLACGDTSPLAWRFLAPSVDHFMTIEDDQAVAAMRTLARGGPDIPIVAGESGTAGLAALEVLRGDCALSARAGLHPDASVLFINTEGATAPQVYEELVGETAESVQRRQLAWFAP</sequence>
<keyword evidence="4" id="KW-0456">Lyase</keyword>
<dbReference type="CDD" id="cd00640">
    <property type="entry name" value="Trp-synth-beta_II"/>
    <property type="match status" value="1"/>
</dbReference>
<protein>
    <submittedName>
        <fullName evidence="4">Diaminopropionate ammonia-lyase</fullName>
        <ecNumber evidence="4">4.3.1.15</ecNumber>
    </submittedName>
</protein>
<dbReference type="GO" id="GO:0008838">
    <property type="term" value="F:diaminopropionate ammonia-lyase activity"/>
    <property type="evidence" value="ECO:0007669"/>
    <property type="project" value="UniProtKB-EC"/>
</dbReference>
<dbReference type="PANTHER" id="PTHR42937">
    <property type="match status" value="1"/>
</dbReference>
<accession>A0A7T2S0I6</accession>
<gene>
    <name evidence="4" type="ORF">I6G66_20075</name>
</gene>
<dbReference type="PANTHER" id="PTHR42937:SF1">
    <property type="entry name" value="DIAMINOPROPIONATE AMMONIA-LYASE"/>
    <property type="match status" value="1"/>
</dbReference>
<reference evidence="4 5" key="1">
    <citation type="submission" date="2020-12" db="EMBL/GenBank/DDBJ databases">
        <title>FDA dAtabase for Regulatory Grade micrObial Sequences (FDA-ARGOS): Supporting development and validation of Infectious Disease Dx tests.</title>
        <authorList>
            <person name="Sproer C."/>
            <person name="Gronow S."/>
            <person name="Severitt S."/>
            <person name="Schroder I."/>
            <person name="Tallon L."/>
            <person name="Sadzewicz L."/>
            <person name="Zhao X."/>
            <person name="Boylan J."/>
            <person name="Ott S."/>
            <person name="Bowen H."/>
            <person name="Vavikolanu K."/>
            <person name="Mehta A."/>
            <person name="Aluvathingal J."/>
            <person name="Nadendla S."/>
            <person name="Lowell S."/>
            <person name="Myers T."/>
            <person name="Yan Y."/>
            <person name="Sichtig H."/>
        </authorList>
    </citation>
    <scope>NUCLEOTIDE SEQUENCE [LARGE SCALE GENOMIC DNA]</scope>
    <source>
        <strain evidence="4 5">FDAARGOS_909</strain>
    </source>
</reference>
<feature type="domain" description="Tryptophan synthase beta chain-like PALP" evidence="3">
    <location>
        <begin position="41"/>
        <end position="374"/>
    </location>
</feature>
<dbReference type="EMBL" id="CP065668">
    <property type="protein sequence ID" value="QPS06594.1"/>
    <property type="molecule type" value="Genomic_DNA"/>
</dbReference>
<dbReference type="RefSeq" id="WP_183018739.1">
    <property type="nucleotide sequence ID" value="NZ_CP065668.1"/>
</dbReference>
<dbReference type="Pfam" id="PF00291">
    <property type="entry name" value="PALP"/>
    <property type="match status" value="1"/>
</dbReference>
<name>A0A7T2S0I6_DELAC</name>
<dbReference type="InterPro" id="IPR001926">
    <property type="entry name" value="TrpB-like_PALP"/>
</dbReference>
<dbReference type="Gene3D" id="3.40.50.1100">
    <property type="match status" value="2"/>
</dbReference>
<evidence type="ECO:0000256" key="2">
    <source>
        <dbReference type="ARBA" id="ARBA00022898"/>
    </source>
</evidence>
<evidence type="ECO:0000313" key="4">
    <source>
        <dbReference type="EMBL" id="QPS06594.1"/>
    </source>
</evidence>
<evidence type="ECO:0000256" key="1">
    <source>
        <dbReference type="ARBA" id="ARBA00001933"/>
    </source>
</evidence>
<dbReference type="InterPro" id="IPR036052">
    <property type="entry name" value="TrpB-like_PALP_sf"/>
</dbReference>
<evidence type="ECO:0000259" key="3">
    <source>
        <dbReference type="Pfam" id="PF00291"/>
    </source>
</evidence>
<dbReference type="NCBIfam" id="NF006058">
    <property type="entry name" value="PRK08206.1"/>
    <property type="match status" value="1"/>
</dbReference>
<dbReference type="Proteomes" id="UP000594778">
    <property type="component" value="Chromosome"/>
</dbReference>
<proteinExistence type="predicted"/>
<organism evidence="4 5">
    <name type="scientific">Delftia acidovorans</name>
    <name type="common">Pseudomonas acidovorans</name>
    <name type="synonym">Comamonas acidovorans</name>
    <dbReference type="NCBI Taxonomy" id="80866"/>
    <lineage>
        <taxon>Bacteria</taxon>
        <taxon>Pseudomonadati</taxon>
        <taxon>Pseudomonadota</taxon>
        <taxon>Betaproteobacteria</taxon>
        <taxon>Burkholderiales</taxon>
        <taxon>Comamonadaceae</taxon>
        <taxon>Delftia</taxon>
    </lineage>
</organism>
<evidence type="ECO:0000313" key="5">
    <source>
        <dbReference type="Proteomes" id="UP000594778"/>
    </source>
</evidence>
<dbReference type="SUPFAM" id="SSF53686">
    <property type="entry name" value="Tryptophan synthase beta subunit-like PLP-dependent enzymes"/>
    <property type="match status" value="1"/>
</dbReference>
<comment type="cofactor">
    <cofactor evidence="1">
        <name>pyridoxal 5'-phosphate</name>
        <dbReference type="ChEBI" id="CHEBI:597326"/>
    </cofactor>
</comment>
<dbReference type="AlphaFoldDB" id="A0A7T2S0I6"/>
<dbReference type="EC" id="4.3.1.15" evidence="4"/>
<keyword evidence="2" id="KW-0663">Pyridoxal phosphate</keyword>